<protein>
    <submittedName>
        <fullName evidence="2">Uncharacterized protein</fullName>
    </submittedName>
</protein>
<sequence length="620" mass="69867">MYPPTSAPPTSDIQVKVPGPSPLPPADPSSLSGLMDSGDRSSDVVNKFAHLKITPSDCERARRLKASPECENVRSVIFESIEKLGKSFELTEQEPSFEDLEPVEALKKKANSDLLQQQFEAVVKCSAGAISCLKEFQELRKPFDDLASAKNTTVTQQTEAAIRLRDGLEQNAANLFVTGNSISVYCHNIWKFQKTSVEETQNKIDTFLCAEHDQQEDIQFTLDMLKDGERAAPKVKEPSGLVATSLEGMAKYGFLKLATRQKNKMQESRMLQDSYQAEKSKAEALNRKLNESVKCLDEVNNTWSSFRLTIYSDTLLVIGRIICGDSSTSFVAGVKELDETEGRLLTLIELIDNFLAQVTADYGFQFRTREIKRLCHHVPNIFTALEMLLSAKEVVVDNHQRIYEEHIYELCKVISEHFEIMRDVYLESRITVNVERQAGHLGDNVPDIQIGAGPHLEAIKNIAQAHISKAKSKEAGKKRNKEDKYHGNISFTRPGRPLIKGKEILWALNKVVDALSLLQAVSKASEASDACDESSDENVNSVEDTAADGSPEWLKMPDKMIHQFYEVLFSEAKKLQFLKDNRERSQPARQTYERLNSYEEPGELEGRFSRLRRLMSRTLH</sequence>
<evidence type="ECO:0000256" key="1">
    <source>
        <dbReference type="SAM" id="MobiDB-lite"/>
    </source>
</evidence>
<evidence type="ECO:0000313" key="2">
    <source>
        <dbReference type="EMBL" id="EKM82072.1"/>
    </source>
</evidence>
<dbReference type="HOGENOM" id="CLU_452656_0_0_1"/>
<dbReference type="GeneID" id="18822143"/>
<feature type="region of interest" description="Disordered" evidence="1">
    <location>
        <begin position="1"/>
        <end position="40"/>
    </location>
</feature>
<dbReference type="EMBL" id="JH971387">
    <property type="protein sequence ID" value="EKM82072.1"/>
    <property type="molecule type" value="Genomic_DNA"/>
</dbReference>
<feature type="region of interest" description="Disordered" evidence="1">
    <location>
        <begin position="526"/>
        <end position="553"/>
    </location>
</feature>
<accession>K5XFU1</accession>
<gene>
    <name evidence="2" type="ORF">AGABI1DRAFT_105433</name>
</gene>
<dbReference type="AlphaFoldDB" id="K5XFU1"/>
<evidence type="ECO:0000313" key="3">
    <source>
        <dbReference type="Proteomes" id="UP000008493"/>
    </source>
</evidence>
<organism evidence="2 3">
    <name type="scientific">Agaricus bisporus var. burnettii (strain JB137-S8 / ATCC MYA-4627 / FGSC 10392)</name>
    <name type="common">White button mushroom</name>
    <dbReference type="NCBI Taxonomy" id="597362"/>
    <lineage>
        <taxon>Eukaryota</taxon>
        <taxon>Fungi</taxon>
        <taxon>Dikarya</taxon>
        <taxon>Basidiomycota</taxon>
        <taxon>Agaricomycotina</taxon>
        <taxon>Agaricomycetes</taxon>
        <taxon>Agaricomycetidae</taxon>
        <taxon>Agaricales</taxon>
        <taxon>Agaricineae</taxon>
        <taxon>Agaricaceae</taxon>
        <taxon>Agaricus</taxon>
    </lineage>
</organism>
<keyword evidence="3" id="KW-1185">Reference proteome</keyword>
<proteinExistence type="predicted"/>
<name>K5XFU1_AGABU</name>
<dbReference type="Proteomes" id="UP000008493">
    <property type="component" value="Unassembled WGS sequence"/>
</dbReference>
<reference evidence="3" key="1">
    <citation type="journal article" date="2012" name="Proc. Natl. Acad. Sci. U.S.A.">
        <title>Genome sequence of the button mushroom Agaricus bisporus reveals mechanisms governing adaptation to a humic-rich ecological niche.</title>
        <authorList>
            <person name="Morin E."/>
            <person name="Kohler A."/>
            <person name="Baker A.R."/>
            <person name="Foulongne-Oriol M."/>
            <person name="Lombard V."/>
            <person name="Nagy L.G."/>
            <person name="Ohm R.A."/>
            <person name="Patyshakuliyeva A."/>
            <person name="Brun A."/>
            <person name="Aerts A.L."/>
            <person name="Bailey A.M."/>
            <person name="Billette C."/>
            <person name="Coutinho P.M."/>
            <person name="Deakin G."/>
            <person name="Doddapaneni H."/>
            <person name="Floudas D."/>
            <person name="Grimwood J."/>
            <person name="Hilden K."/>
            <person name="Kuees U."/>
            <person name="LaButti K.M."/>
            <person name="Lapidus A."/>
            <person name="Lindquist E.A."/>
            <person name="Lucas S.M."/>
            <person name="Murat C."/>
            <person name="Riley R.W."/>
            <person name="Salamov A.A."/>
            <person name="Schmutz J."/>
            <person name="Subramanian V."/>
            <person name="Woesten H.A.B."/>
            <person name="Xu J."/>
            <person name="Eastwood D.C."/>
            <person name="Foster G.D."/>
            <person name="Sonnenberg A.S."/>
            <person name="Cullen D."/>
            <person name="de Vries R.P."/>
            <person name="Lundell T."/>
            <person name="Hibbett D.S."/>
            <person name="Henrissat B."/>
            <person name="Burton K.S."/>
            <person name="Kerrigan R.W."/>
            <person name="Challen M.P."/>
            <person name="Grigoriev I.V."/>
            <person name="Martin F."/>
        </authorList>
    </citation>
    <scope>NUCLEOTIDE SEQUENCE [LARGE SCALE GENOMIC DNA]</scope>
    <source>
        <strain evidence="3">JB137-S8 / ATCC MYA-4627 / FGSC 10392</strain>
    </source>
</reference>
<dbReference type="RefSeq" id="XP_007327811.1">
    <property type="nucleotide sequence ID" value="XM_007327749.1"/>
</dbReference>
<dbReference type="KEGG" id="abp:AGABI1DRAFT105433"/>
<dbReference type="InParanoid" id="K5XFU1"/>